<keyword evidence="13" id="KW-1185">Reference proteome</keyword>
<feature type="binding site" evidence="8">
    <location>
        <begin position="605"/>
        <end position="612"/>
    </location>
    <ligand>
        <name>ATP</name>
        <dbReference type="ChEBI" id="CHEBI:30616"/>
    </ligand>
</feature>
<dbReference type="InterPro" id="IPR005748">
    <property type="entry name" value="DNA_mismatch_repair_MutS"/>
</dbReference>
<dbReference type="FunFam" id="1.10.1420.10:FF:000007">
    <property type="entry name" value="DNA mismatch repair protein MutS"/>
    <property type="match status" value="1"/>
</dbReference>
<dbReference type="EMBL" id="NDYL01000001">
    <property type="protein sequence ID" value="OXB94592.1"/>
    <property type="molecule type" value="Genomic_DNA"/>
</dbReference>
<keyword evidence="10" id="KW-0175">Coiled coil</keyword>
<dbReference type="Pfam" id="PF05188">
    <property type="entry name" value="MutS_II"/>
    <property type="match status" value="1"/>
</dbReference>
<evidence type="ECO:0000259" key="11">
    <source>
        <dbReference type="PROSITE" id="PS00486"/>
    </source>
</evidence>
<dbReference type="InterPro" id="IPR007860">
    <property type="entry name" value="DNA_mmatch_repair_MutS_con_dom"/>
</dbReference>
<dbReference type="RefSeq" id="WP_089097091.1">
    <property type="nucleotide sequence ID" value="NZ_NDYL01000001.1"/>
</dbReference>
<dbReference type="Proteomes" id="UP000198394">
    <property type="component" value="Unassembled WGS sequence"/>
</dbReference>
<dbReference type="GO" id="GO:0005829">
    <property type="term" value="C:cytosol"/>
    <property type="evidence" value="ECO:0007669"/>
    <property type="project" value="TreeGrafter"/>
</dbReference>
<evidence type="ECO:0000256" key="8">
    <source>
        <dbReference type="HAMAP-Rule" id="MF_00096"/>
    </source>
</evidence>
<dbReference type="GO" id="GO:0030983">
    <property type="term" value="F:mismatched DNA binding"/>
    <property type="evidence" value="ECO:0007669"/>
    <property type="project" value="InterPro"/>
</dbReference>
<dbReference type="InterPro" id="IPR007695">
    <property type="entry name" value="DNA_mismatch_repair_MutS-lik_N"/>
</dbReference>
<keyword evidence="7 8" id="KW-0234">DNA repair</keyword>
<evidence type="ECO:0000256" key="7">
    <source>
        <dbReference type="ARBA" id="ARBA00023204"/>
    </source>
</evidence>
<dbReference type="Gene3D" id="1.10.1420.10">
    <property type="match status" value="2"/>
</dbReference>
<dbReference type="PIRSF" id="PIRSF037677">
    <property type="entry name" value="DNA_mis_repair_Msh6"/>
    <property type="match status" value="1"/>
</dbReference>
<dbReference type="PROSITE" id="PS00486">
    <property type="entry name" value="DNA_MISMATCH_REPAIR_2"/>
    <property type="match status" value="1"/>
</dbReference>
<sequence length="859" mass="98475">MATYTPMIQQYLDIKAQYPDAFLFFRLGDFYEMFFDDAIKAAQELEITLTSRDGGEERVPMCGVPYHSAQGYIEQLISKGYKVAICEQVEDPKTAKGVVRREVVQLITPGTVMEGKGLLDKENNYLATVTMFDDGTYGFAYTDLSTGENRITLLASLDDVMNELYAIGTKEIVISSQFPEQYQQLLKERYDVTISYEDETVIPEGFTSIVEALQQDKLKITFGRLLHYIIRTQKRRLDHMQSVQVYQVDHYMKIDLYSKRNLELTETIRSKGRKGSLLWLLDETVTAMGGRLLKQWLDRPLLDRKQIERRLHMVETLIHHYFERQELRERLREVYDVERLAGRVAYGNVNARDLIQLKKSLQQIPALKDIVENLSDDEAQQLADKLDPCSELVDLLERSIQENPPLSVKEGNIIKDGYNETLDRYRDASRNGKAWIAQLESKERELTGIKSLKIGYNRVFGYYIEVTKANLHLLPKGRYERKQTLANAERFITQELKEKEALILEAEEKSIELEYELFVDIRERVKQYIPRLQSLAKTISELDVLQSFATVSEERHYVKPQFSDNRELIIQAGRHPVVEKVLGAQTYVPNDCYMNKERELLLITGPNMSGKSTYMRQIALTAIMAQIGCFVPAEKAVLPIFDQVFTRIGAADDLVSGQSTFMVEMLEARNAIVHATQNSLILFDEIGRGTSTYDGMALAQAIIEYIHDHIGAKTLFSTHYHELTDLEQSLAKLKNVHVRAVEENGKVVFLHKIEEGPADQSYGIHVAELAELPASLIQRAKEILAELEQQEQRKEQPSGKNEAVFEQLSMFAEEQPSKEESHLSKKEKKALEALKSVNLLETTPLEALNKLYEIQKLLK</sequence>
<dbReference type="InterPro" id="IPR007696">
    <property type="entry name" value="DNA_mismatch_repair_MutS_core"/>
</dbReference>
<dbReference type="InterPro" id="IPR017261">
    <property type="entry name" value="DNA_mismatch_repair_MutS/MSH"/>
</dbReference>
<feature type="coiled-coil region" evidence="10">
    <location>
        <begin position="489"/>
        <end position="516"/>
    </location>
</feature>
<dbReference type="Gene3D" id="3.30.420.110">
    <property type="entry name" value="MutS, connector domain"/>
    <property type="match status" value="1"/>
</dbReference>
<feature type="domain" description="DNA mismatch repair proteins mutS family" evidence="11">
    <location>
        <begin position="679"/>
        <end position="695"/>
    </location>
</feature>
<dbReference type="SUPFAM" id="SSF48334">
    <property type="entry name" value="DNA repair protein MutS, domain III"/>
    <property type="match status" value="1"/>
</dbReference>
<dbReference type="GO" id="GO:0005524">
    <property type="term" value="F:ATP binding"/>
    <property type="evidence" value="ECO:0007669"/>
    <property type="project" value="UniProtKB-UniRule"/>
</dbReference>
<organism evidence="12 13">
    <name type="scientific">Parageobacillus galactosidasius</name>
    <dbReference type="NCBI Taxonomy" id="883812"/>
    <lineage>
        <taxon>Bacteria</taxon>
        <taxon>Bacillati</taxon>
        <taxon>Bacillota</taxon>
        <taxon>Bacilli</taxon>
        <taxon>Bacillales</taxon>
        <taxon>Anoxybacillaceae</taxon>
        <taxon>Parageobacillus</taxon>
    </lineage>
</organism>
<evidence type="ECO:0000256" key="1">
    <source>
        <dbReference type="ARBA" id="ARBA00006271"/>
    </source>
</evidence>
<dbReference type="PANTHER" id="PTHR11361:SF34">
    <property type="entry name" value="DNA MISMATCH REPAIR PROTEIN MSH1, MITOCHONDRIAL"/>
    <property type="match status" value="1"/>
</dbReference>
<dbReference type="SMART" id="SM00534">
    <property type="entry name" value="MUTSac"/>
    <property type="match status" value="1"/>
</dbReference>
<protein>
    <recommendedName>
        <fullName evidence="2 8">DNA mismatch repair protein MutS</fullName>
    </recommendedName>
</protein>
<dbReference type="GO" id="GO:0003684">
    <property type="term" value="F:damaged DNA binding"/>
    <property type="evidence" value="ECO:0007669"/>
    <property type="project" value="UniProtKB-UniRule"/>
</dbReference>
<comment type="function">
    <text evidence="8">This protein is involved in the repair of mismatches in DNA. It is possible that it carries out the mismatch recognition step. This protein has a weak ATPase activity.</text>
</comment>
<dbReference type="HAMAP" id="MF_00096">
    <property type="entry name" value="MutS"/>
    <property type="match status" value="1"/>
</dbReference>
<dbReference type="AlphaFoldDB" id="A0A226QSV8"/>
<dbReference type="CDD" id="cd03284">
    <property type="entry name" value="ABC_MutS1"/>
    <property type="match status" value="1"/>
</dbReference>
<evidence type="ECO:0000256" key="5">
    <source>
        <dbReference type="ARBA" id="ARBA00022840"/>
    </source>
</evidence>
<dbReference type="SUPFAM" id="SSF55271">
    <property type="entry name" value="DNA repair protein MutS, domain I"/>
    <property type="match status" value="1"/>
</dbReference>
<dbReference type="SMART" id="SM00533">
    <property type="entry name" value="MUTSd"/>
    <property type="match status" value="1"/>
</dbReference>
<dbReference type="SUPFAM" id="SSF52540">
    <property type="entry name" value="P-loop containing nucleoside triphosphate hydrolases"/>
    <property type="match status" value="1"/>
</dbReference>
<dbReference type="FunFam" id="3.40.1170.10:FF:000001">
    <property type="entry name" value="DNA mismatch repair protein MutS"/>
    <property type="match status" value="1"/>
</dbReference>
<gene>
    <name evidence="8" type="primary">mutS</name>
    <name evidence="12" type="ORF">B9L23_06855</name>
</gene>
<keyword evidence="5 8" id="KW-0067">ATP-binding</keyword>
<keyword evidence="3 8" id="KW-0547">Nucleotide-binding</keyword>
<proteinExistence type="inferred from homology"/>
<keyword evidence="4 8" id="KW-0227">DNA damage</keyword>
<dbReference type="InterPro" id="IPR036187">
    <property type="entry name" value="DNA_mismatch_repair_MutS_sf"/>
</dbReference>
<keyword evidence="6 8" id="KW-0238">DNA-binding</keyword>
<dbReference type="Gene3D" id="3.40.50.300">
    <property type="entry name" value="P-loop containing nucleotide triphosphate hydrolases"/>
    <property type="match status" value="1"/>
</dbReference>
<comment type="similarity">
    <text evidence="1 8 9">Belongs to the DNA mismatch repair MutS family.</text>
</comment>
<dbReference type="SUPFAM" id="SSF53150">
    <property type="entry name" value="DNA repair protein MutS, domain II"/>
    <property type="match status" value="1"/>
</dbReference>
<evidence type="ECO:0000313" key="13">
    <source>
        <dbReference type="Proteomes" id="UP000198394"/>
    </source>
</evidence>
<dbReference type="GO" id="GO:0140664">
    <property type="term" value="F:ATP-dependent DNA damage sensor activity"/>
    <property type="evidence" value="ECO:0007669"/>
    <property type="project" value="InterPro"/>
</dbReference>
<dbReference type="Pfam" id="PF05190">
    <property type="entry name" value="MutS_IV"/>
    <property type="match status" value="1"/>
</dbReference>
<dbReference type="InterPro" id="IPR007861">
    <property type="entry name" value="DNA_mismatch_repair_MutS_clamp"/>
</dbReference>
<accession>A0A226QSV8</accession>
<dbReference type="PANTHER" id="PTHR11361">
    <property type="entry name" value="DNA MISMATCH REPAIR PROTEIN MUTS FAMILY MEMBER"/>
    <property type="match status" value="1"/>
</dbReference>
<name>A0A226QSV8_9BACL</name>
<dbReference type="InterPro" id="IPR036678">
    <property type="entry name" value="MutS_con_dom_sf"/>
</dbReference>
<evidence type="ECO:0000313" key="12">
    <source>
        <dbReference type="EMBL" id="OXB94592.1"/>
    </source>
</evidence>
<dbReference type="Pfam" id="PF05192">
    <property type="entry name" value="MutS_III"/>
    <property type="match status" value="1"/>
</dbReference>
<dbReference type="Pfam" id="PF01624">
    <property type="entry name" value="MutS_I"/>
    <property type="match status" value="1"/>
</dbReference>
<dbReference type="Gene3D" id="3.40.1170.10">
    <property type="entry name" value="DNA repair protein MutS, domain I"/>
    <property type="match status" value="1"/>
</dbReference>
<evidence type="ECO:0000256" key="10">
    <source>
        <dbReference type="SAM" id="Coils"/>
    </source>
</evidence>
<evidence type="ECO:0000256" key="4">
    <source>
        <dbReference type="ARBA" id="ARBA00022763"/>
    </source>
</evidence>
<dbReference type="InterPro" id="IPR045076">
    <property type="entry name" value="MutS"/>
</dbReference>
<reference evidence="12 13" key="1">
    <citation type="submission" date="2017-04" db="EMBL/GenBank/DDBJ databases">
        <title>The genome sequence of Parageobacillus galactosidasius DSM 18751.</title>
        <authorList>
            <person name="Ramaloko W.T."/>
            <person name="Koen N."/>
            <person name="Polliack S."/>
            <person name="Aliyu H."/>
            <person name="Lebre P."/>
            <person name="Mohr T."/>
            <person name="Oswald F."/>
            <person name="Zwick M."/>
            <person name="Neumann A."/>
            <person name="Syldatk C."/>
            <person name="Cowan D."/>
            <person name="De Maayer P."/>
        </authorList>
    </citation>
    <scope>NUCLEOTIDE SEQUENCE [LARGE SCALE GENOMIC DNA]</scope>
    <source>
        <strain evidence="12 13">DSM 18751</strain>
    </source>
</reference>
<evidence type="ECO:0000256" key="3">
    <source>
        <dbReference type="ARBA" id="ARBA00022741"/>
    </source>
</evidence>
<evidence type="ECO:0000256" key="9">
    <source>
        <dbReference type="RuleBase" id="RU003756"/>
    </source>
</evidence>
<dbReference type="InterPro" id="IPR016151">
    <property type="entry name" value="DNA_mismatch_repair_MutS_N"/>
</dbReference>
<dbReference type="NCBIfam" id="TIGR01070">
    <property type="entry name" value="mutS1"/>
    <property type="match status" value="1"/>
</dbReference>
<dbReference type="Pfam" id="PF00488">
    <property type="entry name" value="MutS_V"/>
    <property type="match status" value="1"/>
</dbReference>
<evidence type="ECO:0000256" key="6">
    <source>
        <dbReference type="ARBA" id="ARBA00023125"/>
    </source>
</evidence>
<dbReference type="InterPro" id="IPR000432">
    <property type="entry name" value="DNA_mismatch_repair_MutS_C"/>
</dbReference>
<dbReference type="NCBIfam" id="NF003810">
    <property type="entry name" value="PRK05399.1"/>
    <property type="match status" value="1"/>
</dbReference>
<dbReference type="FunFam" id="3.40.50.300:FF:000896">
    <property type="entry name" value="DNA mismatch repair protein MutS"/>
    <property type="match status" value="1"/>
</dbReference>
<dbReference type="InterPro" id="IPR027417">
    <property type="entry name" value="P-loop_NTPase"/>
</dbReference>
<comment type="caution">
    <text evidence="12">The sequence shown here is derived from an EMBL/GenBank/DDBJ whole genome shotgun (WGS) entry which is preliminary data.</text>
</comment>
<evidence type="ECO:0000256" key="2">
    <source>
        <dbReference type="ARBA" id="ARBA00021982"/>
    </source>
</evidence>
<dbReference type="GO" id="GO:0006298">
    <property type="term" value="P:mismatch repair"/>
    <property type="evidence" value="ECO:0007669"/>
    <property type="project" value="UniProtKB-UniRule"/>
</dbReference>